<proteinExistence type="inferred from homology"/>
<dbReference type="Pfam" id="PF03845">
    <property type="entry name" value="Spore_permease"/>
    <property type="match status" value="1"/>
</dbReference>
<feature type="transmembrane region" description="Helical" evidence="8">
    <location>
        <begin position="333"/>
        <end position="356"/>
    </location>
</feature>
<feature type="transmembrane region" description="Helical" evidence="8">
    <location>
        <begin position="112"/>
        <end position="135"/>
    </location>
</feature>
<dbReference type="PANTHER" id="PTHR34975:SF2">
    <property type="entry name" value="SPORE GERMINATION PROTEIN A2"/>
    <property type="match status" value="1"/>
</dbReference>
<dbReference type="InterPro" id="IPR004761">
    <property type="entry name" value="Spore_GerAB"/>
</dbReference>
<evidence type="ECO:0000256" key="2">
    <source>
        <dbReference type="ARBA" id="ARBA00007998"/>
    </source>
</evidence>
<protein>
    <submittedName>
        <fullName evidence="9">Spore gernimation protein</fullName>
    </submittedName>
</protein>
<keyword evidence="6 8" id="KW-1133">Transmembrane helix</keyword>
<comment type="subcellular location">
    <subcellularLocation>
        <location evidence="1">Membrane</location>
        <topology evidence="1">Multi-pass membrane protein</topology>
    </subcellularLocation>
</comment>
<evidence type="ECO:0000256" key="8">
    <source>
        <dbReference type="SAM" id="Phobius"/>
    </source>
</evidence>
<dbReference type="GO" id="GO:0009847">
    <property type="term" value="P:spore germination"/>
    <property type="evidence" value="ECO:0007669"/>
    <property type="project" value="InterPro"/>
</dbReference>
<keyword evidence="7 8" id="KW-0472">Membrane</keyword>
<name>A0A3S0J2P3_9BACI</name>
<dbReference type="RefSeq" id="WP_126294532.1">
    <property type="nucleotide sequence ID" value="NZ_RXNR01000028.1"/>
</dbReference>
<comment type="caution">
    <text evidence="9">The sequence shown here is derived from an EMBL/GenBank/DDBJ whole genome shotgun (WGS) entry which is preliminary data.</text>
</comment>
<evidence type="ECO:0000313" key="10">
    <source>
        <dbReference type="Proteomes" id="UP000276349"/>
    </source>
</evidence>
<gene>
    <name evidence="9" type="ORF">EKG35_11130</name>
</gene>
<dbReference type="EMBL" id="RXNR01000028">
    <property type="protein sequence ID" value="RTQ92712.1"/>
    <property type="molecule type" value="Genomic_DNA"/>
</dbReference>
<dbReference type="PANTHER" id="PTHR34975">
    <property type="entry name" value="SPORE GERMINATION PROTEIN A2"/>
    <property type="match status" value="1"/>
</dbReference>
<feature type="transmembrane region" description="Helical" evidence="8">
    <location>
        <begin position="221"/>
        <end position="246"/>
    </location>
</feature>
<evidence type="ECO:0000256" key="6">
    <source>
        <dbReference type="ARBA" id="ARBA00022989"/>
    </source>
</evidence>
<feature type="transmembrane region" description="Helical" evidence="8">
    <location>
        <begin position="192"/>
        <end position="209"/>
    </location>
</feature>
<dbReference type="AlphaFoldDB" id="A0A3S0J2P3"/>
<evidence type="ECO:0000256" key="3">
    <source>
        <dbReference type="ARBA" id="ARBA00022448"/>
    </source>
</evidence>
<feature type="transmembrane region" description="Helical" evidence="8">
    <location>
        <begin position="39"/>
        <end position="61"/>
    </location>
</feature>
<feature type="transmembrane region" description="Helical" evidence="8">
    <location>
        <begin position="81"/>
        <end position="100"/>
    </location>
</feature>
<feature type="transmembrane region" description="Helical" evidence="8">
    <location>
        <begin position="12"/>
        <end position="33"/>
    </location>
</feature>
<keyword evidence="5 8" id="KW-0812">Transmembrane</keyword>
<feature type="transmembrane region" description="Helical" evidence="8">
    <location>
        <begin position="266"/>
        <end position="292"/>
    </location>
</feature>
<keyword evidence="3" id="KW-0813">Transport</keyword>
<dbReference type="GO" id="GO:0016020">
    <property type="term" value="C:membrane"/>
    <property type="evidence" value="ECO:0007669"/>
    <property type="project" value="UniProtKB-SubCell"/>
</dbReference>
<keyword evidence="4" id="KW-0309">Germination</keyword>
<reference evidence="9 10" key="1">
    <citation type="submission" date="2018-12" db="EMBL/GenBank/DDBJ databases">
        <authorList>
            <person name="Yu L."/>
        </authorList>
    </citation>
    <scope>NUCLEOTIDE SEQUENCE [LARGE SCALE GENOMIC DNA]</scope>
    <source>
        <strain evidence="9 10">S5H2222</strain>
    </source>
</reference>
<evidence type="ECO:0000256" key="7">
    <source>
        <dbReference type="ARBA" id="ARBA00023136"/>
    </source>
</evidence>
<accession>A0A3S0J2P3</accession>
<dbReference type="OrthoDB" id="2661055at2"/>
<feature type="transmembrane region" description="Helical" evidence="8">
    <location>
        <begin position="308"/>
        <end position="327"/>
    </location>
</feature>
<comment type="similarity">
    <text evidence="2">Belongs to the amino acid-polyamine-organocation (APC) superfamily. Spore germination protein (SGP) (TC 2.A.3.9) family.</text>
</comment>
<dbReference type="Gene3D" id="1.20.1740.10">
    <property type="entry name" value="Amino acid/polyamine transporter I"/>
    <property type="match status" value="1"/>
</dbReference>
<sequence length="366" mass="40683">MKHSDSISSIQFASIVTGTMVGISLLGLPRFVVQEVGNAAPIASLFGILCSLVGVVVVTMLGKKFPKQTIISYNKIVLGKFLGNFFNIILIVFFLLLMGLETRQFAEVMVGALLPSTPIQVSIFLIIFLCSVISFQNVSSFAFIHFFYLPLSIIPLFLVLIPSFRDIEIYHLLPIFGHNVSINDFLNGSLRIGQAISNFLVIAMIIPYMKNPNKSVKSGVWGFLLGGLIVFSLITITLGVFGEVTILEMFWPALVLGRMVQVPGEVLARIDAILIISWIFAVFTSLLSYFFFSVRGIAEMLNTEKHRVIKIIGFLAVFCIALIPQNIYEMYDYILKITTVGVLLIIPYPLLILMIAKLRKKKGDTI</sequence>
<evidence type="ECO:0000256" key="5">
    <source>
        <dbReference type="ARBA" id="ARBA00022692"/>
    </source>
</evidence>
<feature type="transmembrane region" description="Helical" evidence="8">
    <location>
        <begin position="142"/>
        <end position="164"/>
    </location>
</feature>
<dbReference type="Proteomes" id="UP000276349">
    <property type="component" value="Unassembled WGS sequence"/>
</dbReference>
<keyword evidence="10" id="KW-1185">Reference proteome</keyword>
<organism evidence="9 10">
    <name type="scientific">Lysinibacillus telephonicus</name>
    <dbReference type="NCBI Taxonomy" id="1714840"/>
    <lineage>
        <taxon>Bacteria</taxon>
        <taxon>Bacillati</taxon>
        <taxon>Bacillota</taxon>
        <taxon>Bacilli</taxon>
        <taxon>Bacillales</taxon>
        <taxon>Bacillaceae</taxon>
        <taxon>Lysinibacillus</taxon>
    </lineage>
</organism>
<evidence type="ECO:0000256" key="4">
    <source>
        <dbReference type="ARBA" id="ARBA00022544"/>
    </source>
</evidence>
<dbReference type="NCBIfam" id="TIGR00912">
    <property type="entry name" value="2A0309"/>
    <property type="match status" value="1"/>
</dbReference>
<evidence type="ECO:0000256" key="1">
    <source>
        <dbReference type="ARBA" id="ARBA00004141"/>
    </source>
</evidence>
<evidence type="ECO:0000313" key="9">
    <source>
        <dbReference type="EMBL" id="RTQ92712.1"/>
    </source>
</evidence>